<feature type="signal peptide" evidence="1">
    <location>
        <begin position="1"/>
        <end position="21"/>
    </location>
</feature>
<evidence type="ECO:0000313" key="3">
    <source>
        <dbReference type="Proteomes" id="UP000295375"/>
    </source>
</evidence>
<keyword evidence="1" id="KW-0732">Signal</keyword>
<proteinExistence type="predicted"/>
<dbReference type="AlphaFoldDB" id="A0A4R6UYN3"/>
<dbReference type="InterPro" id="IPR046034">
    <property type="entry name" value="DUF5992"/>
</dbReference>
<reference evidence="2 3" key="1">
    <citation type="submission" date="2019-03" db="EMBL/GenBank/DDBJ databases">
        <title>Genomic Encyclopedia of Type Strains, Phase IV (KMG-IV): sequencing the most valuable type-strain genomes for metagenomic binning, comparative biology and taxonomic classification.</title>
        <authorList>
            <person name="Goeker M."/>
        </authorList>
    </citation>
    <scope>NUCLEOTIDE SEQUENCE [LARGE SCALE GENOMIC DNA]</scope>
    <source>
        <strain evidence="2 3">DSM 103792</strain>
    </source>
</reference>
<protein>
    <submittedName>
        <fullName evidence="2">Uncharacterized protein</fullName>
    </submittedName>
</protein>
<dbReference type="EMBL" id="SNYM01000001">
    <property type="protein sequence ID" value="TDQ51093.1"/>
    <property type="molecule type" value="Genomic_DNA"/>
</dbReference>
<evidence type="ECO:0000313" key="2">
    <source>
        <dbReference type="EMBL" id="TDQ51093.1"/>
    </source>
</evidence>
<dbReference type="Proteomes" id="UP000295375">
    <property type="component" value="Unassembled WGS sequence"/>
</dbReference>
<feature type="chain" id="PRO_5021033019" evidence="1">
    <location>
        <begin position="22"/>
        <end position="116"/>
    </location>
</feature>
<dbReference type="RefSeq" id="WP_198325166.1">
    <property type="nucleotide sequence ID" value="NZ_CP037953.1"/>
</dbReference>
<sequence>MKIFVIGTCLGLLFCVSVAQAAGQYIVSNARLTKVGNTSGNGPSFWVVAVDGVGQCITQSMQTNIYFPEQYAGNKEIFNRAYSTALAAIASGRRVNIYNYTDGACDKAVAIELIAE</sequence>
<dbReference type="Pfam" id="PF19454">
    <property type="entry name" value="DUF5992"/>
    <property type="match status" value="1"/>
</dbReference>
<gene>
    <name evidence="2" type="ORF">EV696_10162</name>
</gene>
<keyword evidence="3" id="KW-1185">Reference proteome</keyword>
<organism evidence="2 3">
    <name type="scientific">Permianibacter aggregans</name>
    <dbReference type="NCBI Taxonomy" id="1510150"/>
    <lineage>
        <taxon>Bacteria</taxon>
        <taxon>Pseudomonadati</taxon>
        <taxon>Pseudomonadota</taxon>
        <taxon>Gammaproteobacteria</taxon>
        <taxon>Pseudomonadales</taxon>
        <taxon>Pseudomonadaceae</taxon>
        <taxon>Permianibacter</taxon>
    </lineage>
</organism>
<name>A0A4R6UYN3_9GAMM</name>
<comment type="caution">
    <text evidence="2">The sequence shown here is derived from an EMBL/GenBank/DDBJ whole genome shotgun (WGS) entry which is preliminary data.</text>
</comment>
<evidence type="ECO:0000256" key="1">
    <source>
        <dbReference type="SAM" id="SignalP"/>
    </source>
</evidence>
<accession>A0A4R6UYN3</accession>